<protein>
    <recommendedName>
        <fullName evidence="3">GTP-binding protein</fullName>
    </recommendedName>
</protein>
<evidence type="ECO:0000256" key="1">
    <source>
        <dbReference type="ARBA" id="ARBA00022741"/>
    </source>
</evidence>
<gene>
    <name evidence="5" type="ORF">F5147DRAFT_707179</name>
</gene>
<organism evidence="5 6">
    <name type="scientific">Suillus discolor</name>
    <dbReference type="NCBI Taxonomy" id="1912936"/>
    <lineage>
        <taxon>Eukaryota</taxon>
        <taxon>Fungi</taxon>
        <taxon>Dikarya</taxon>
        <taxon>Basidiomycota</taxon>
        <taxon>Agaricomycotina</taxon>
        <taxon>Agaricomycetes</taxon>
        <taxon>Agaricomycetidae</taxon>
        <taxon>Boletales</taxon>
        <taxon>Suillineae</taxon>
        <taxon>Suillaceae</taxon>
        <taxon>Suillus</taxon>
    </lineage>
</organism>
<dbReference type="PANTHER" id="PTHR11259">
    <property type="entry name" value="RAS-RELATED GTP BINDING RAG/GTR YEAST"/>
    <property type="match status" value="1"/>
</dbReference>
<dbReference type="GO" id="GO:0005634">
    <property type="term" value="C:nucleus"/>
    <property type="evidence" value="ECO:0007669"/>
    <property type="project" value="TreeGrafter"/>
</dbReference>
<comment type="similarity">
    <text evidence="3">Belongs to the GTR/RAG GTP-binding protein family.</text>
</comment>
<keyword evidence="1 3" id="KW-0547">Nucleotide-binding</keyword>
<keyword evidence="2 3" id="KW-0342">GTP-binding</keyword>
<feature type="region of interest" description="Disordered" evidence="4">
    <location>
        <begin position="81"/>
        <end position="121"/>
    </location>
</feature>
<dbReference type="EMBL" id="JABBWM010000047">
    <property type="protein sequence ID" value="KAG2102504.1"/>
    <property type="molecule type" value="Genomic_DNA"/>
</dbReference>
<evidence type="ECO:0000313" key="5">
    <source>
        <dbReference type="EMBL" id="KAG2102504.1"/>
    </source>
</evidence>
<name>A0A9P7F2W6_9AGAM</name>
<dbReference type="GO" id="GO:0010507">
    <property type="term" value="P:negative regulation of autophagy"/>
    <property type="evidence" value="ECO:0007669"/>
    <property type="project" value="TreeGrafter"/>
</dbReference>
<dbReference type="Gene3D" id="3.30.450.190">
    <property type="match status" value="1"/>
</dbReference>
<evidence type="ECO:0000256" key="3">
    <source>
        <dbReference type="RuleBase" id="RU367014"/>
    </source>
</evidence>
<comment type="caution">
    <text evidence="5">The sequence shown here is derived from an EMBL/GenBank/DDBJ whole genome shotgun (WGS) entry which is preliminary data.</text>
</comment>
<dbReference type="GO" id="GO:1990131">
    <property type="term" value="C:Gtr1-Gtr2 GTPase complex"/>
    <property type="evidence" value="ECO:0007669"/>
    <property type="project" value="UniProtKB-UniRule"/>
</dbReference>
<comment type="function">
    <text evidence="3">GTPase involved in activation of the TORC1 signaling pathway, which promotes growth and represses autophagy in nutrient-rich conditions.</text>
</comment>
<evidence type="ECO:0000256" key="2">
    <source>
        <dbReference type="ARBA" id="ARBA00023134"/>
    </source>
</evidence>
<dbReference type="GO" id="GO:1904263">
    <property type="term" value="P:positive regulation of TORC1 signaling"/>
    <property type="evidence" value="ECO:0007669"/>
    <property type="project" value="TreeGrafter"/>
</dbReference>
<dbReference type="Pfam" id="PF04670">
    <property type="entry name" value="Gtr1_RagA"/>
    <property type="match status" value="1"/>
</dbReference>
<dbReference type="OrthoDB" id="26136at2759"/>
<dbReference type="GO" id="GO:0009267">
    <property type="term" value="P:cellular response to starvation"/>
    <property type="evidence" value="ECO:0007669"/>
    <property type="project" value="TreeGrafter"/>
</dbReference>
<reference evidence="5" key="1">
    <citation type="journal article" date="2020" name="New Phytol.">
        <title>Comparative genomics reveals dynamic genome evolution in host specialist ectomycorrhizal fungi.</title>
        <authorList>
            <person name="Lofgren L.A."/>
            <person name="Nguyen N.H."/>
            <person name="Vilgalys R."/>
            <person name="Ruytinx J."/>
            <person name="Liao H.L."/>
            <person name="Branco S."/>
            <person name="Kuo A."/>
            <person name="LaButti K."/>
            <person name="Lipzen A."/>
            <person name="Andreopoulos W."/>
            <person name="Pangilinan J."/>
            <person name="Riley R."/>
            <person name="Hundley H."/>
            <person name="Na H."/>
            <person name="Barry K."/>
            <person name="Grigoriev I.V."/>
            <person name="Stajich J.E."/>
            <person name="Kennedy P.G."/>
        </authorList>
    </citation>
    <scope>NUCLEOTIDE SEQUENCE</scope>
    <source>
        <strain evidence="5">FC423</strain>
    </source>
</reference>
<dbReference type="GO" id="GO:0005525">
    <property type="term" value="F:GTP binding"/>
    <property type="evidence" value="ECO:0007669"/>
    <property type="project" value="UniProtKB-UniRule"/>
</dbReference>
<dbReference type="GO" id="GO:0003924">
    <property type="term" value="F:GTPase activity"/>
    <property type="evidence" value="ECO:0007669"/>
    <property type="project" value="UniProtKB-UniRule"/>
</dbReference>
<evidence type="ECO:0000313" key="6">
    <source>
        <dbReference type="Proteomes" id="UP000823399"/>
    </source>
</evidence>
<dbReference type="InterPro" id="IPR006762">
    <property type="entry name" value="Gtr1_RagA"/>
</dbReference>
<comment type="subunit">
    <text evidence="3">Component of the GSE complex.</text>
</comment>
<dbReference type="GO" id="GO:0000329">
    <property type="term" value="C:fungal-type vacuole membrane"/>
    <property type="evidence" value="ECO:0007669"/>
    <property type="project" value="TreeGrafter"/>
</dbReference>
<sequence>MRHGPPQMNLPNLSNSFSLSPPYMTTLFERRSRVLYKLIDPLPYLEELLNIFCSNTASPKAFLFDTSSKIHVATDACRLSPTLAPAPPPIATTSTPTSGTTPAGKSPLTSSTSLIPGTTFT</sequence>
<dbReference type="AlphaFoldDB" id="A0A9P7F2W6"/>
<feature type="compositionally biased region" description="Low complexity" evidence="4">
    <location>
        <begin position="91"/>
        <end position="107"/>
    </location>
</feature>
<dbReference type="Proteomes" id="UP000823399">
    <property type="component" value="Unassembled WGS sequence"/>
</dbReference>
<dbReference type="PANTHER" id="PTHR11259:SF2">
    <property type="entry name" value="GH16429P"/>
    <property type="match status" value="1"/>
</dbReference>
<dbReference type="GeneID" id="64700314"/>
<proteinExistence type="inferred from homology"/>
<evidence type="ECO:0000256" key="4">
    <source>
        <dbReference type="SAM" id="MobiDB-lite"/>
    </source>
</evidence>
<feature type="compositionally biased region" description="Polar residues" evidence="4">
    <location>
        <begin position="108"/>
        <end position="121"/>
    </location>
</feature>
<accession>A0A9P7F2W6</accession>
<dbReference type="RefSeq" id="XP_041290182.1">
    <property type="nucleotide sequence ID" value="XM_041438055.1"/>
</dbReference>
<keyword evidence="6" id="KW-1185">Reference proteome</keyword>